<dbReference type="PROSITE" id="PS51257">
    <property type="entry name" value="PROKAR_LIPOPROTEIN"/>
    <property type="match status" value="1"/>
</dbReference>
<accession>A0ABS3Z561</accession>
<evidence type="ECO:0000313" key="1">
    <source>
        <dbReference type="EMBL" id="MBO9205279.1"/>
    </source>
</evidence>
<evidence type="ECO:0000313" key="2">
    <source>
        <dbReference type="Proteomes" id="UP000677244"/>
    </source>
</evidence>
<reference evidence="1 2" key="1">
    <citation type="submission" date="2021-03" db="EMBL/GenBank/DDBJ databases">
        <title>Assistant Professor.</title>
        <authorList>
            <person name="Huq M.A."/>
        </authorList>
    </citation>
    <scope>NUCLEOTIDE SEQUENCE [LARGE SCALE GENOMIC DNA]</scope>
    <source>
        <strain evidence="1 2">MAH-29</strain>
    </source>
</reference>
<dbReference type="Proteomes" id="UP000677244">
    <property type="component" value="Unassembled WGS sequence"/>
</dbReference>
<sequence>MKKLFFLLTLFAFLMLAVGCNVYKLKCETFNNQAAPVDSVNSRNFILKNDGTKVYGDKITYQYGVILKQKITIDNQTFNTPEVRGYQAKGVYYGRIGGKFAKRIIHGKLNVYVEESISNKYMATKNFTATYVECFHYVQKGEIGELVKITTQKDILQFVGDCRKAVEKINLSPAKIRKAIEKDDNYLNKIFEDYNANDCGMVSPDPVKN</sequence>
<dbReference type="RefSeq" id="WP_209144699.1">
    <property type="nucleotide sequence ID" value="NZ_JAGHKO010000024.1"/>
</dbReference>
<name>A0ABS3Z561_9BACT</name>
<keyword evidence="2" id="KW-1185">Reference proteome</keyword>
<gene>
    <name evidence="1" type="ORF">J7I42_33635</name>
</gene>
<evidence type="ECO:0008006" key="3">
    <source>
        <dbReference type="Google" id="ProtNLM"/>
    </source>
</evidence>
<comment type="caution">
    <text evidence="1">The sequence shown here is derived from an EMBL/GenBank/DDBJ whole genome shotgun (WGS) entry which is preliminary data.</text>
</comment>
<organism evidence="1 2">
    <name type="scientific">Niastella soli</name>
    <dbReference type="NCBI Taxonomy" id="2821487"/>
    <lineage>
        <taxon>Bacteria</taxon>
        <taxon>Pseudomonadati</taxon>
        <taxon>Bacteroidota</taxon>
        <taxon>Chitinophagia</taxon>
        <taxon>Chitinophagales</taxon>
        <taxon>Chitinophagaceae</taxon>
        <taxon>Niastella</taxon>
    </lineage>
</organism>
<dbReference type="EMBL" id="JAGHKO010000024">
    <property type="protein sequence ID" value="MBO9205279.1"/>
    <property type="molecule type" value="Genomic_DNA"/>
</dbReference>
<protein>
    <recommendedName>
        <fullName evidence="3">DUF4468 domain-containing protein</fullName>
    </recommendedName>
</protein>
<proteinExistence type="predicted"/>